<name>A0ABW1VJ07_9GAMM</name>
<dbReference type="RefSeq" id="WP_212707051.1">
    <property type="nucleotide sequence ID" value="NZ_BAAAFW010000050.1"/>
</dbReference>
<dbReference type="Proteomes" id="UP001596215">
    <property type="component" value="Unassembled WGS sequence"/>
</dbReference>
<keyword evidence="1" id="KW-0479">Metal-binding</keyword>
<dbReference type="PIRSF" id="PIRSF000112">
    <property type="entry name" value="Glycerol_dehydrogenase"/>
    <property type="match status" value="1"/>
</dbReference>
<dbReference type="PANTHER" id="PTHR43616">
    <property type="entry name" value="GLYCEROL DEHYDROGENASE"/>
    <property type="match status" value="1"/>
</dbReference>
<dbReference type="Gene3D" id="1.20.1090.10">
    <property type="entry name" value="Dehydroquinate synthase-like - alpha domain"/>
    <property type="match status" value="1"/>
</dbReference>
<comment type="caution">
    <text evidence="4">The sequence shown here is derived from an EMBL/GenBank/DDBJ whole genome shotgun (WGS) entry which is preliminary data.</text>
</comment>
<evidence type="ECO:0000256" key="2">
    <source>
        <dbReference type="ARBA" id="ARBA00023002"/>
    </source>
</evidence>
<protein>
    <submittedName>
        <fullName evidence="4">Iron-containing alcohol dehydrogenase family protein</fullName>
    </submittedName>
</protein>
<keyword evidence="2" id="KW-0560">Oxidoreductase</keyword>
<evidence type="ECO:0000313" key="5">
    <source>
        <dbReference type="Proteomes" id="UP001596215"/>
    </source>
</evidence>
<dbReference type="EMBL" id="JBHSUC010000002">
    <property type="protein sequence ID" value="MFC6360952.1"/>
    <property type="molecule type" value="Genomic_DNA"/>
</dbReference>
<feature type="domain" description="Alcohol dehydrogenase iron-type/glycerol dehydrogenase GldA" evidence="3">
    <location>
        <begin position="7"/>
        <end position="153"/>
    </location>
</feature>
<gene>
    <name evidence="4" type="ORF">ACFP73_02385</name>
</gene>
<evidence type="ECO:0000256" key="1">
    <source>
        <dbReference type="ARBA" id="ARBA00022723"/>
    </source>
</evidence>
<dbReference type="CDD" id="cd08550">
    <property type="entry name" value="GlyDH-like"/>
    <property type="match status" value="1"/>
</dbReference>
<dbReference type="PANTHER" id="PTHR43616:SF3">
    <property type="entry name" value="HYDROXYCARBOXYLATE DEHYDROGENASE A"/>
    <property type="match status" value="1"/>
</dbReference>
<accession>A0ABW1VJ07</accession>
<dbReference type="Gene3D" id="3.40.50.1970">
    <property type="match status" value="1"/>
</dbReference>
<evidence type="ECO:0000259" key="3">
    <source>
        <dbReference type="Pfam" id="PF00465"/>
    </source>
</evidence>
<evidence type="ECO:0000313" key="4">
    <source>
        <dbReference type="EMBL" id="MFC6360952.1"/>
    </source>
</evidence>
<dbReference type="SUPFAM" id="SSF56796">
    <property type="entry name" value="Dehydroquinate synthase-like"/>
    <property type="match status" value="1"/>
</dbReference>
<sequence>MLAIKSPNGYFQQPGLCARTGSYLQPFAADIRIFTSPTAWQAVNPQLSQSLEQHGIRWQLEYLAGECTQQAIETLQQNIVAQGAGLLLAIGGGRVMDAAKAAGAQLPAVKVVNMPTLAATCAAWSPVSIIYDAQGGHLRSQLLPAMPEMVLVDSEVIARSDVRYLKAGMVDALAKLFEFRPYQRNNPDNLSLQLKMLPARQALDIFTEYADQAIADNQAGKVTPALIKVIEANIVFAGLSNSVRDTLATPGFAHAIHNRLTHQPELHHWLHGEKVGFCLLIQSLMENNGKADSGLLALLQRYDSPLRLPNLAGERAEVIRAIAGAVRFPPQSAAMLPFDISPAALEKAFTLADTLF</sequence>
<keyword evidence="5" id="KW-1185">Reference proteome</keyword>
<dbReference type="InterPro" id="IPR016205">
    <property type="entry name" value="Glycerol_DH"/>
</dbReference>
<proteinExistence type="predicted"/>
<organism evidence="4 5">
    <name type="scientific">Tatumella punctata</name>
    <dbReference type="NCBI Taxonomy" id="399969"/>
    <lineage>
        <taxon>Bacteria</taxon>
        <taxon>Pseudomonadati</taxon>
        <taxon>Pseudomonadota</taxon>
        <taxon>Gammaproteobacteria</taxon>
        <taxon>Enterobacterales</taxon>
        <taxon>Erwiniaceae</taxon>
        <taxon>Tatumella</taxon>
    </lineage>
</organism>
<dbReference type="InterPro" id="IPR001670">
    <property type="entry name" value="ADH_Fe/GldA"/>
</dbReference>
<reference evidence="5" key="1">
    <citation type="journal article" date="2019" name="Int. J. Syst. Evol. Microbiol.">
        <title>The Global Catalogue of Microorganisms (GCM) 10K type strain sequencing project: providing services to taxonomists for standard genome sequencing and annotation.</title>
        <authorList>
            <consortium name="The Broad Institute Genomics Platform"/>
            <consortium name="The Broad Institute Genome Sequencing Center for Infectious Disease"/>
            <person name="Wu L."/>
            <person name="Ma J."/>
        </authorList>
    </citation>
    <scope>NUCLEOTIDE SEQUENCE [LARGE SCALE GENOMIC DNA]</scope>
    <source>
        <strain evidence="5">CGMCC 4.1530</strain>
    </source>
</reference>
<dbReference type="Pfam" id="PF00465">
    <property type="entry name" value="Fe-ADH"/>
    <property type="match status" value="1"/>
</dbReference>